<keyword evidence="3" id="KW-0805">Transcription regulation</keyword>
<keyword evidence="4" id="KW-0238">DNA-binding</keyword>
<dbReference type="InterPro" id="IPR036647">
    <property type="entry name" value="GTF2I-like_rpt_sf"/>
</dbReference>
<comment type="caution">
    <text evidence="7">The sequence shown here is derived from an EMBL/GenBank/DDBJ whole genome shotgun (WGS) entry which is preliminary data.</text>
</comment>
<dbReference type="Proteomes" id="UP001476798">
    <property type="component" value="Unassembled WGS sequence"/>
</dbReference>
<dbReference type="PROSITE" id="PS51139">
    <property type="entry name" value="GTF2I"/>
    <property type="match status" value="1"/>
</dbReference>
<dbReference type="PANTHER" id="PTHR46304">
    <property type="entry name" value="GENERAL TRANSCRIPTION FACTOR II-I REPEAT DOMAIN-CONTAINING PROTEIN 1"/>
    <property type="match status" value="1"/>
</dbReference>
<evidence type="ECO:0000256" key="4">
    <source>
        <dbReference type="ARBA" id="ARBA00023125"/>
    </source>
</evidence>
<dbReference type="InterPro" id="IPR004212">
    <property type="entry name" value="GTF2I"/>
</dbReference>
<dbReference type="EMBL" id="JAHRIO010020587">
    <property type="protein sequence ID" value="MEQ2164782.1"/>
    <property type="molecule type" value="Genomic_DNA"/>
</dbReference>
<keyword evidence="6" id="KW-0539">Nucleus</keyword>
<evidence type="ECO:0000313" key="8">
    <source>
        <dbReference type="Proteomes" id="UP001476798"/>
    </source>
</evidence>
<organism evidence="7 8">
    <name type="scientific">Goodea atripinnis</name>
    <dbReference type="NCBI Taxonomy" id="208336"/>
    <lineage>
        <taxon>Eukaryota</taxon>
        <taxon>Metazoa</taxon>
        <taxon>Chordata</taxon>
        <taxon>Craniata</taxon>
        <taxon>Vertebrata</taxon>
        <taxon>Euteleostomi</taxon>
        <taxon>Actinopterygii</taxon>
        <taxon>Neopterygii</taxon>
        <taxon>Teleostei</taxon>
        <taxon>Neoteleostei</taxon>
        <taxon>Acanthomorphata</taxon>
        <taxon>Ovalentaria</taxon>
        <taxon>Atherinomorphae</taxon>
        <taxon>Cyprinodontiformes</taxon>
        <taxon>Goodeidae</taxon>
        <taxon>Goodea</taxon>
    </lineage>
</organism>
<dbReference type="PANTHER" id="PTHR46304:SF1">
    <property type="entry name" value="GENERAL TRANSCRIPTION FACTOR II-I REPEAT DOMAIN-CONTAINING PROTEIN 1"/>
    <property type="match status" value="1"/>
</dbReference>
<evidence type="ECO:0000256" key="3">
    <source>
        <dbReference type="ARBA" id="ARBA00023015"/>
    </source>
</evidence>
<comment type="subcellular location">
    <subcellularLocation>
        <location evidence="1">Nucleus</location>
    </subcellularLocation>
</comment>
<evidence type="ECO:0000256" key="6">
    <source>
        <dbReference type="ARBA" id="ARBA00023242"/>
    </source>
</evidence>
<dbReference type="Gene3D" id="3.90.1460.10">
    <property type="entry name" value="GTF2I-like"/>
    <property type="match status" value="1"/>
</dbReference>
<gene>
    <name evidence="7" type="ORF">GOODEAATRI_010262</name>
</gene>
<name>A0ABV0N0B0_9TELE</name>
<accession>A0ABV0N0B0</accession>
<reference evidence="7 8" key="1">
    <citation type="submission" date="2021-06" db="EMBL/GenBank/DDBJ databases">
        <authorList>
            <person name="Palmer J.M."/>
        </authorList>
    </citation>
    <scope>NUCLEOTIDE SEQUENCE [LARGE SCALE GENOMIC DNA]</scope>
    <source>
        <strain evidence="7 8">GA_2019</strain>
        <tissue evidence="7">Muscle</tissue>
    </source>
</reference>
<dbReference type="Pfam" id="PF02946">
    <property type="entry name" value="GTF2I"/>
    <property type="match status" value="1"/>
</dbReference>
<evidence type="ECO:0000256" key="2">
    <source>
        <dbReference type="ARBA" id="ARBA00022737"/>
    </source>
</evidence>
<protein>
    <submittedName>
        <fullName evidence="7">Uncharacterized protein</fullName>
    </submittedName>
</protein>
<sequence>EALGKSSLVPVPYEWIQKDPGCVVAHGLPEGVTLKKPSEYDTKTLMKILEHSHRIHFTVKR</sequence>
<keyword evidence="8" id="KW-1185">Reference proteome</keyword>
<dbReference type="SUPFAM" id="SSF117773">
    <property type="entry name" value="GTF2I-like repeat"/>
    <property type="match status" value="1"/>
</dbReference>
<feature type="non-terminal residue" evidence="7">
    <location>
        <position position="1"/>
    </location>
</feature>
<evidence type="ECO:0000313" key="7">
    <source>
        <dbReference type="EMBL" id="MEQ2164782.1"/>
    </source>
</evidence>
<keyword evidence="5" id="KW-0804">Transcription</keyword>
<proteinExistence type="predicted"/>
<evidence type="ECO:0000256" key="1">
    <source>
        <dbReference type="ARBA" id="ARBA00004123"/>
    </source>
</evidence>
<keyword evidence="2" id="KW-0677">Repeat</keyword>
<evidence type="ECO:0000256" key="5">
    <source>
        <dbReference type="ARBA" id="ARBA00023163"/>
    </source>
</evidence>